<dbReference type="InterPro" id="IPR000674">
    <property type="entry name" value="Ald_Oxase/Xan_DH_a/b"/>
</dbReference>
<name>A0A0J1FYA0_9BURK</name>
<dbReference type="InterPro" id="IPR036856">
    <property type="entry name" value="Ald_Oxase/Xan_DH_a/b_sf"/>
</dbReference>
<keyword evidence="5" id="KW-1185">Reference proteome</keyword>
<protein>
    <submittedName>
        <fullName evidence="4">Dehydrogenase</fullName>
    </submittedName>
</protein>
<feature type="domain" description="Aldehyde oxidase/xanthine dehydrogenase a/b hammerhead" evidence="3">
    <location>
        <begin position="30"/>
        <end position="146"/>
    </location>
</feature>
<keyword evidence="1" id="KW-0500">Molybdenum</keyword>
<evidence type="ECO:0000313" key="4">
    <source>
        <dbReference type="EMBL" id="KLU24928.1"/>
    </source>
</evidence>
<dbReference type="AlphaFoldDB" id="A0A0J1FYA0"/>
<dbReference type="InterPro" id="IPR008274">
    <property type="entry name" value="AldOxase/xan_DH_MoCoBD1"/>
</dbReference>
<dbReference type="GO" id="GO:0016491">
    <property type="term" value="F:oxidoreductase activity"/>
    <property type="evidence" value="ECO:0007669"/>
    <property type="project" value="UniProtKB-KW"/>
</dbReference>
<dbReference type="InterPro" id="IPR037165">
    <property type="entry name" value="AldOxase/xan_DH_Mopterin-bd_sf"/>
</dbReference>
<dbReference type="Pfam" id="PF01315">
    <property type="entry name" value="Ald_Xan_dh_C"/>
    <property type="match status" value="1"/>
</dbReference>
<accession>A0A0J1FYA0</accession>
<organism evidence="4 5">
    <name type="scientific">Caballeronia mineralivorans PML1(12)</name>
    <dbReference type="NCBI Taxonomy" id="908627"/>
    <lineage>
        <taxon>Bacteria</taxon>
        <taxon>Pseudomonadati</taxon>
        <taxon>Pseudomonadota</taxon>
        <taxon>Betaproteobacteria</taxon>
        <taxon>Burkholderiales</taxon>
        <taxon>Burkholderiaceae</taxon>
        <taxon>Caballeronia</taxon>
    </lineage>
</organism>
<dbReference type="Pfam" id="PF02738">
    <property type="entry name" value="MoCoBD_1"/>
    <property type="match status" value="1"/>
</dbReference>
<evidence type="ECO:0000256" key="2">
    <source>
        <dbReference type="ARBA" id="ARBA00023002"/>
    </source>
</evidence>
<dbReference type="SUPFAM" id="SSF54665">
    <property type="entry name" value="CO dehydrogenase molybdoprotein N-domain-like"/>
    <property type="match status" value="1"/>
</dbReference>
<dbReference type="OrthoDB" id="221297at2"/>
<proteinExistence type="predicted"/>
<dbReference type="Proteomes" id="UP000035963">
    <property type="component" value="Unassembled WGS sequence"/>
</dbReference>
<dbReference type="SMART" id="SM01008">
    <property type="entry name" value="Ald_Xan_dh_C"/>
    <property type="match status" value="1"/>
</dbReference>
<dbReference type="Gene3D" id="3.90.1170.50">
    <property type="entry name" value="Aldehyde oxidase/xanthine dehydrogenase, a/b hammerhead"/>
    <property type="match status" value="1"/>
</dbReference>
<gene>
    <name evidence="4" type="ORF">EOS_17680</name>
</gene>
<evidence type="ECO:0000259" key="3">
    <source>
        <dbReference type="SMART" id="SM01008"/>
    </source>
</evidence>
<dbReference type="PANTHER" id="PTHR11908:SF132">
    <property type="entry name" value="ALDEHYDE OXIDASE 1-RELATED"/>
    <property type="match status" value="1"/>
</dbReference>
<dbReference type="InterPro" id="IPR046867">
    <property type="entry name" value="AldOxase/xan_DH_MoCoBD2"/>
</dbReference>
<dbReference type="SUPFAM" id="SSF56003">
    <property type="entry name" value="Molybdenum cofactor-binding domain"/>
    <property type="match status" value="1"/>
</dbReference>
<keyword evidence="2" id="KW-0560">Oxidoreductase</keyword>
<reference evidence="4 5" key="1">
    <citation type="journal article" date="2015" name="Genome Announc.">
        <title>Draft Genome Sequence of Burkholderia sp. Strain PML1(12), an Ectomycorrhizosphere-Inhabiting Bacterium with Effective Mineral-Weathering Ability.</title>
        <authorList>
            <person name="Uroz S."/>
            <person name="Oger P."/>
        </authorList>
    </citation>
    <scope>NUCLEOTIDE SEQUENCE [LARGE SCALE GENOMIC DNA]</scope>
    <source>
        <strain evidence="5">PML1(12)</strain>
    </source>
</reference>
<evidence type="ECO:0000256" key="1">
    <source>
        <dbReference type="ARBA" id="ARBA00022505"/>
    </source>
</evidence>
<dbReference type="Gene3D" id="3.30.365.10">
    <property type="entry name" value="Aldehyde oxidase/xanthine dehydrogenase, molybdopterin binding domain"/>
    <property type="match status" value="4"/>
</dbReference>
<dbReference type="RefSeq" id="WP_047847968.1">
    <property type="nucleotide sequence ID" value="NZ_AEJF01000113.1"/>
</dbReference>
<dbReference type="GO" id="GO:0005506">
    <property type="term" value="F:iron ion binding"/>
    <property type="evidence" value="ECO:0007669"/>
    <property type="project" value="InterPro"/>
</dbReference>
<dbReference type="PATRIC" id="fig|908627.4.peg.3959"/>
<dbReference type="InterPro" id="IPR016208">
    <property type="entry name" value="Ald_Oxase/xanthine_DH-like"/>
</dbReference>
<dbReference type="Pfam" id="PF20256">
    <property type="entry name" value="MoCoBD_2"/>
    <property type="match status" value="1"/>
</dbReference>
<evidence type="ECO:0000313" key="5">
    <source>
        <dbReference type="Proteomes" id="UP000035963"/>
    </source>
</evidence>
<dbReference type="EMBL" id="AEJF01000113">
    <property type="protein sequence ID" value="KLU24928.1"/>
    <property type="molecule type" value="Genomic_DNA"/>
</dbReference>
<dbReference type="PANTHER" id="PTHR11908">
    <property type="entry name" value="XANTHINE DEHYDROGENASE"/>
    <property type="match status" value="1"/>
</dbReference>
<sequence length="788" mass="85735">MEISDLKGVPTDQRYIGKRVLRTEDKKLLQGQGSYVDDVHLPNMLQAAVLRSPHAHAKIVSIDCTAAHELKGVHAVYTHADLTGRARGRAPSMLPNPAIRFERTQELLTSTEVTFAGEAVAFVVADDRYIAEDACGLIEIEYDTLPAVAECRDGLRPESPLCHTDAKDNVVAHIDMGFGDIDAAFNNAPHVVEETYWQNRGSAHPMETRGYLAEYHATNGELTVWSSGQAPHHEKKNLVELLEWDAEKLRVLMNDVGGGFGPKLPFYPEEALVAIAAVALKRPVKWIEDRREHFLAVTQERDQWWTVRIALENDGKIRGVKLEMVHDNGAFLPWGIITPYISITTTPGPYVIPAMAAKLDVVYTNKCATSPVRGAGRPQAVFAMERILDKAARALCMDRAELRWRNLIQPEQMPYDAGFIYRDGSPLRYDSGDYPACQKAALERANYASFAARKAEARRQGRFVGIGMASFVEGTGMGPFEGATVRVQANGRIVVITGASPQGQGHKTTFAQICAEQLNVPLETIDVVTGDTGGISMGVGTFASRVTVNAGNSVYIAAQAVGEKMLTLAAHLWKCETDELLLVGGHVARRSGIEQRMSYGELAKISQGMPGFTMPKGLTAGLEETKYFSPAQSTYCNGTAVVELEVDRETGHITILNYVMAHDSGKLINPMIVDGQIIGSVAHGIGNATLEWMQYDENAQPTTTNFGEYLLPMATDVPNIDIVHLETPSPLNPLGVKGAGEGGTIPAAAAIVGAIEDALSEYGVEFTEAPLVPQRVFQKLKEAGAYAR</sequence>
<comment type="caution">
    <text evidence="4">The sequence shown here is derived from an EMBL/GenBank/DDBJ whole genome shotgun (WGS) entry which is preliminary data.</text>
</comment>